<dbReference type="Proteomes" id="UP000663848">
    <property type="component" value="Unassembled WGS sequence"/>
</dbReference>
<dbReference type="Proteomes" id="UP000663873">
    <property type="component" value="Unassembled WGS sequence"/>
</dbReference>
<protein>
    <submittedName>
        <fullName evidence="1">Uncharacterized protein</fullName>
    </submittedName>
</protein>
<dbReference type="EMBL" id="CAJOBR010069004">
    <property type="protein sequence ID" value="CAF5093788.1"/>
    <property type="molecule type" value="Genomic_DNA"/>
</dbReference>
<organism evidence="1 3">
    <name type="scientific">Rotaria socialis</name>
    <dbReference type="NCBI Taxonomy" id="392032"/>
    <lineage>
        <taxon>Eukaryota</taxon>
        <taxon>Metazoa</taxon>
        <taxon>Spiralia</taxon>
        <taxon>Gnathifera</taxon>
        <taxon>Rotifera</taxon>
        <taxon>Eurotatoria</taxon>
        <taxon>Bdelloidea</taxon>
        <taxon>Philodinida</taxon>
        <taxon>Philodinidae</taxon>
        <taxon>Rotaria</taxon>
    </lineage>
</organism>
<feature type="non-terminal residue" evidence="1">
    <location>
        <position position="74"/>
    </location>
</feature>
<evidence type="ECO:0000313" key="1">
    <source>
        <dbReference type="EMBL" id="CAF4919245.1"/>
    </source>
</evidence>
<evidence type="ECO:0000313" key="3">
    <source>
        <dbReference type="Proteomes" id="UP000663873"/>
    </source>
</evidence>
<dbReference type="InterPro" id="IPR036770">
    <property type="entry name" value="Ankyrin_rpt-contain_sf"/>
</dbReference>
<dbReference type="AlphaFoldDB" id="A0A821W473"/>
<evidence type="ECO:0000313" key="2">
    <source>
        <dbReference type="EMBL" id="CAF5093788.1"/>
    </source>
</evidence>
<comment type="caution">
    <text evidence="1">The sequence shown here is derived from an EMBL/GenBank/DDBJ whole genome shotgun (WGS) entry which is preliminary data.</text>
</comment>
<sequence length="74" mass="8504">MDSNDNTVLHMLVVCNLPNMYTKFKARWIERHAAKHKKIIITSETSELPKLWNRLNKDGLTPLTLAADLGRAKM</sequence>
<proteinExistence type="predicted"/>
<dbReference type="Gene3D" id="1.25.40.20">
    <property type="entry name" value="Ankyrin repeat-containing domain"/>
    <property type="match status" value="1"/>
</dbReference>
<gene>
    <name evidence="2" type="ORF">QYT958_LOCUS44469</name>
    <name evidence="1" type="ORF">UJA718_LOCUS46343</name>
</gene>
<name>A0A821W473_9BILA</name>
<reference evidence="1" key="1">
    <citation type="submission" date="2021-02" db="EMBL/GenBank/DDBJ databases">
        <authorList>
            <person name="Nowell W R."/>
        </authorList>
    </citation>
    <scope>NUCLEOTIDE SEQUENCE</scope>
</reference>
<accession>A0A821W473</accession>
<dbReference type="EMBL" id="CAJOBP010082420">
    <property type="protein sequence ID" value="CAF4919245.1"/>
    <property type="molecule type" value="Genomic_DNA"/>
</dbReference>
<keyword evidence="3" id="KW-1185">Reference proteome</keyword>